<dbReference type="InterPro" id="IPR004161">
    <property type="entry name" value="EFTu-like_2"/>
</dbReference>
<evidence type="ECO:0000256" key="2">
    <source>
        <dbReference type="ARBA" id="ARBA00022741"/>
    </source>
</evidence>
<comment type="caution">
    <text evidence="9">The sequence shown here is derived from an EMBL/GenBank/DDBJ whole genome shotgun (WGS) entry which is preliminary data.</text>
</comment>
<dbReference type="PANTHER" id="PTHR43512">
    <property type="entry name" value="TRANSLATION FACTOR GUF1-RELATED"/>
    <property type="match status" value="1"/>
</dbReference>
<dbReference type="InterPro" id="IPR035647">
    <property type="entry name" value="EFG_III/V"/>
</dbReference>
<dbReference type="CDD" id="cd03699">
    <property type="entry name" value="EF4_II"/>
    <property type="match status" value="1"/>
</dbReference>
<evidence type="ECO:0000313" key="10">
    <source>
        <dbReference type="Proteomes" id="UP000256324"/>
    </source>
</evidence>
<dbReference type="PROSITE" id="PS51722">
    <property type="entry name" value="G_TR_2"/>
    <property type="match status" value="1"/>
</dbReference>
<dbReference type="GO" id="GO:0003746">
    <property type="term" value="F:translation elongation factor activity"/>
    <property type="evidence" value="ECO:0007669"/>
    <property type="project" value="UniProtKB-KW"/>
</dbReference>
<dbReference type="EC" id="3.6.5.n1" evidence="7"/>
<dbReference type="HAMAP" id="MF_00071">
    <property type="entry name" value="LepA"/>
    <property type="match status" value="1"/>
</dbReference>
<dbReference type="Gene3D" id="3.40.50.300">
    <property type="entry name" value="P-loop containing nucleotide triphosphate hydrolases"/>
    <property type="match status" value="1"/>
</dbReference>
<comment type="subcellular location">
    <subcellularLocation>
        <location evidence="7">Cell membrane</location>
        <topology evidence="7">Peripheral membrane protein</topology>
        <orientation evidence="7">Cytoplasmic side</orientation>
    </subcellularLocation>
</comment>
<dbReference type="InterPro" id="IPR006297">
    <property type="entry name" value="EF-4"/>
</dbReference>
<evidence type="ECO:0000256" key="4">
    <source>
        <dbReference type="ARBA" id="ARBA00022917"/>
    </source>
</evidence>
<comment type="function">
    <text evidence="7">Required for accurate and efficient protein synthesis under certain stress conditions. May act as a fidelity factor of the translation reaction, by catalyzing a one-codon backward translocation of tRNAs on improperly translocated ribosomes. Back-translocation proceeds from a post-translocation (POST) complex to a pre-translocation (PRE) complex, thus giving elongation factor G a second chance to translocate the tRNAs correctly. Binds to ribosomes in a GTP-dependent manner.</text>
</comment>
<feature type="binding site" evidence="7">
    <location>
        <begin position="140"/>
        <end position="143"/>
    </location>
    <ligand>
        <name>GTP</name>
        <dbReference type="ChEBI" id="CHEBI:37565"/>
    </ligand>
</feature>
<dbReference type="Proteomes" id="UP000256324">
    <property type="component" value="Unassembled WGS sequence"/>
</dbReference>
<proteinExistence type="inferred from homology"/>
<protein>
    <recommendedName>
        <fullName evidence="7">Elongation factor 4</fullName>
        <shortName evidence="7">EF-4</shortName>
        <ecNumber evidence="7">3.6.5.n1</ecNumber>
    </recommendedName>
    <alternativeName>
        <fullName evidence="7">Ribosomal back-translocase LepA</fullName>
    </alternativeName>
</protein>
<evidence type="ECO:0000256" key="1">
    <source>
        <dbReference type="ARBA" id="ARBA00005454"/>
    </source>
</evidence>
<name>A0ABX9IAP0_9ACTN</name>
<sequence length="611" mass="66919">MSAPQPGSTDPAIIRNFCIIAHIDHGKSTLADRMLQITGVLDERSARAQYLDRMDIERERGITIKSQAVRMPWEVDGVTHLLNMIDTPGHVDFSYEVSRSLQACEGAILLVDAAQGIEAQTLANLYLALEADLEIIPVLNKIDLPGAEPDRHAAEIAGIIGCDESEVLRVSAKTGDGVSDLLNTIVAKVPAPEGVAAAPARALIFDSVYDTYRGVVTYVRVVDGALRHREKILMMSTGAAHEVLEIGVISPEMVPAEGLSVGEVGYLITGVKDVRQSRVGDTVTNASKPSEKDLGGYRHPKPMVYSGLFPIDAKDFPELRDALDKLQLNDAALVYEPEASTALGFGFRVGFLGLLHMEIVRERLEREFDLDLISTAPSVVHHVLMEDGSTVTVTNPSEYPTVGRIAEVREPIVDATILSPAEYIGTILELCQQRRGVQQGLDYLSSDRVEIRYRLPLSEIVFDFFDQLKSRTKGYASLDYHEAGQEAADLVKVDILLNGDPVDALSSIVHRDKSYSYGVAMAAKLKELIPRQQFEVPIQAAIGARVIARETIRAVRKDVLSKCYGGDISRKRKLLEKQKAGKKRMKVVGSVEVPQEAFVAALRTGESTEKK</sequence>
<comment type="catalytic activity">
    <reaction evidence="7">
        <text>GTP + H2O = GDP + phosphate + H(+)</text>
        <dbReference type="Rhea" id="RHEA:19669"/>
        <dbReference type="ChEBI" id="CHEBI:15377"/>
        <dbReference type="ChEBI" id="CHEBI:15378"/>
        <dbReference type="ChEBI" id="CHEBI:37565"/>
        <dbReference type="ChEBI" id="CHEBI:43474"/>
        <dbReference type="ChEBI" id="CHEBI:58189"/>
        <dbReference type="EC" id="3.6.5.n1"/>
    </reaction>
</comment>
<dbReference type="Pfam" id="PF06421">
    <property type="entry name" value="LepA_C"/>
    <property type="match status" value="1"/>
</dbReference>
<dbReference type="InterPro" id="IPR027417">
    <property type="entry name" value="P-loop_NTPase"/>
</dbReference>
<dbReference type="Pfam" id="PF03144">
    <property type="entry name" value="GTP_EFTU_D2"/>
    <property type="match status" value="1"/>
</dbReference>
<evidence type="ECO:0000256" key="3">
    <source>
        <dbReference type="ARBA" id="ARBA00022801"/>
    </source>
</evidence>
<keyword evidence="2 7" id="KW-0547">Nucleotide-binding</keyword>
<keyword evidence="6 7" id="KW-0472">Membrane</keyword>
<feature type="binding site" evidence="7">
    <location>
        <begin position="24"/>
        <end position="29"/>
    </location>
    <ligand>
        <name>GTP</name>
        <dbReference type="ChEBI" id="CHEBI:37565"/>
    </ligand>
</feature>
<dbReference type="InterPro" id="IPR035654">
    <property type="entry name" value="LepA_IV"/>
</dbReference>
<organism evidence="9 10">
    <name type="scientific">Cutibacterium namnetense</name>
    <dbReference type="NCBI Taxonomy" id="1574624"/>
    <lineage>
        <taxon>Bacteria</taxon>
        <taxon>Bacillati</taxon>
        <taxon>Actinomycetota</taxon>
        <taxon>Actinomycetes</taxon>
        <taxon>Propionibacteriales</taxon>
        <taxon>Propionibacteriaceae</taxon>
        <taxon>Cutibacterium</taxon>
    </lineage>
</organism>
<dbReference type="Gene3D" id="3.30.70.870">
    <property type="entry name" value="Elongation Factor G (Translational Gtpase), domain 3"/>
    <property type="match status" value="1"/>
</dbReference>
<gene>
    <name evidence="7" type="primary">lepA</name>
    <name evidence="9" type="ORF">CP880_01290</name>
</gene>
<evidence type="ECO:0000256" key="5">
    <source>
        <dbReference type="ARBA" id="ARBA00023134"/>
    </source>
</evidence>
<dbReference type="NCBIfam" id="TIGR00231">
    <property type="entry name" value="small_GTP"/>
    <property type="match status" value="1"/>
</dbReference>
<dbReference type="InterPro" id="IPR000795">
    <property type="entry name" value="T_Tr_GTP-bd_dom"/>
</dbReference>
<dbReference type="Pfam" id="PF00679">
    <property type="entry name" value="EFG_C"/>
    <property type="match status" value="1"/>
</dbReference>
<dbReference type="InterPro" id="IPR031157">
    <property type="entry name" value="G_TR_CS"/>
</dbReference>
<comment type="similarity">
    <text evidence="1 7">Belongs to the TRAFAC class translation factor GTPase superfamily. Classic translation factor GTPase family. LepA subfamily.</text>
</comment>
<dbReference type="Pfam" id="PF00009">
    <property type="entry name" value="GTP_EFTU"/>
    <property type="match status" value="1"/>
</dbReference>
<dbReference type="EMBL" id="PCZS01000001">
    <property type="protein sequence ID" value="REB70453.1"/>
    <property type="molecule type" value="Genomic_DNA"/>
</dbReference>
<dbReference type="InterPro" id="IPR038363">
    <property type="entry name" value="LepA_C_sf"/>
</dbReference>
<dbReference type="InterPro" id="IPR013842">
    <property type="entry name" value="LepA_CTD"/>
</dbReference>
<dbReference type="CDD" id="cd03709">
    <property type="entry name" value="lepA_C"/>
    <property type="match status" value="1"/>
</dbReference>
<dbReference type="CDD" id="cd16260">
    <property type="entry name" value="EF4_III"/>
    <property type="match status" value="1"/>
</dbReference>
<keyword evidence="4 7" id="KW-0648">Protein biosynthesis</keyword>
<keyword evidence="9" id="KW-0251">Elongation factor</keyword>
<dbReference type="SUPFAM" id="SSF52540">
    <property type="entry name" value="P-loop containing nucleoside triphosphate hydrolases"/>
    <property type="match status" value="1"/>
</dbReference>
<dbReference type="InterPro" id="IPR000640">
    <property type="entry name" value="EFG_V-like"/>
</dbReference>
<dbReference type="PANTHER" id="PTHR43512:SF4">
    <property type="entry name" value="TRANSLATION FACTOR GUF1 HOMOLOG, CHLOROPLASTIC"/>
    <property type="match status" value="1"/>
</dbReference>
<evidence type="ECO:0000256" key="6">
    <source>
        <dbReference type="ARBA" id="ARBA00023136"/>
    </source>
</evidence>
<keyword evidence="3 7" id="KW-0378">Hydrolase</keyword>
<accession>A0ABX9IAP0</accession>
<feature type="domain" description="Tr-type G" evidence="8">
    <location>
        <begin position="12"/>
        <end position="193"/>
    </location>
</feature>
<keyword evidence="10" id="KW-1185">Reference proteome</keyword>
<evidence type="ECO:0000313" key="9">
    <source>
        <dbReference type="EMBL" id="REB70453.1"/>
    </source>
</evidence>
<dbReference type="InterPro" id="IPR005225">
    <property type="entry name" value="Small_GTP-bd"/>
</dbReference>
<dbReference type="NCBIfam" id="TIGR01393">
    <property type="entry name" value="lepA"/>
    <property type="match status" value="1"/>
</dbReference>
<dbReference type="PRINTS" id="PR00315">
    <property type="entry name" value="ELONGATNFCT"/>
</dbReference>
<evidence type="ECO:0000259" key="8">
    <source>
        <dbReference type="PROSITE" id="PS51722"/>
    </source>
</evidence>
<dbReference type="Gene3D" id="2.40.30.10">
    <property type="entry name" value="Translation factors"/>
    <property type="match status" value="1"/>
</dbReference>
<dbReference type="SUPFAM" id="SSF54980">
    <property type="entry name" value="EF-G C-terminal domain-like"/>
    <property type="match status" value="2"/>
</dbReference>
<dbReference type="Gene3D" id="3.30.70.240">
    <property type="match status" value="1"/>
</dbReference>
<dbReference type="PROSITE" id="PS00301">
    <property type="entry name" value="G_TR_1"/>
    <property type="match status" value="1"/>
</dbReference>
<reference evidence="9 10" key="1">
    <citation type="submission" date="2017-09" db="EMBL/GenBank/DDBJ databases">
        <authorList>
            <person name="Bumgarner R.E."/>
        </authorList>
    </citation>
    <scope>NUCLEOTIDE SEQUENCE [LARGE SCALE GENOMIC DNA]</scope>
    <source>
        <strain evidence="9 10">T34998</strain>
    </source>
</reference>
<keyword evidence="7" id="KW-1003">Cell membrane</keyword>
<evidence type="ECO:0000256" key="7">
    <source>
        <dbReference type="HAMAP-Rule" id="MF_00071"/>
    </source>
</evidence>
<dbReference type="Gene3D" id="3.30.70.2570">
    <property type="entry name" value="Elongation factor 4, C-terminal domain"/>
    <property type="match status" value="1"/>
</dbReference>
<dbReference type="SMART" id="SM00838">
    <property type="entry name" value="EFG_C"/>
    <property type="match status" value="1"/>
</dbReference>
<dbReference type="CDD" id="cd01890">
    <property type="entry name" value="LepA"/>
    <property type="match status" value="1"/>
</dbReference>
<keyword evidence="5 7" id="KW-0342">GTP-binding</keyword>